<keyword evidence="3" id="KW-1185">Reference proteome</keyword>
<dbReference type="RefSeq" id="WP_338449156.1">
    <property type="nucleotide sequence ID" value="NZ_CP137640.1"/>
</dbReference>
<dbReference type="EMBL" id="CP137640">
    <property type="protein sequence ID" value="WVX80227.1"/>
    <property type="molecule type" value="Genomic_DNA"/>
</dbReference>
<evidence type="ECO:0000313" key="2">
    <source>
        <dbReference type="EMBL" id="WVX80227.1"/>
    </source>
</evidence>
<feature type="coiled-coil region" evidence="1">
    <location>
        <begin position="33"/>
        <end position="67"/>
    </location>
</feature>
<reference evidence="2 3" key="1">
    <citation type="submission" date="2023-10" db="EMBL/GenBank/DDBJ databases">
        <title>Niallia locisalis sp.nov. isolated from a salt pond sample.</title>
        <authorList>
            <person name="Li X.-J."/>
            <person name="Dong L."/>
        </authorList>
    </citation>
    <scope>NUCLEOTIDE SEQUENCE [LARGE SCALE GENOMIC DNA]</scope>
    <source>
        <strain evidence="2 3">DSM 29761</strain>
    </source>
</reference>
<protein>
    <submittedName>
        <fullName evidence="2">Uncharacterized protein</fullName>
    </submittedName>
</protein>
<accession>A0ABZ2CDX4</accession>
<name>A0ABZ2CDX4_9BACI</name>
<proteinExistence type="predicted"/>
<evidence type="ECO:0000313" key="3">
    <source>
        <dbReference type="Proteomes" id="UP001357223"/>
    </source>
</evidence>
<keyword evidence="1" id="KW-0175">Coiled coil</keyword>
<dbReference type="Proteomes" id="UP001357223">
    <property type="component" value="Chromosome"/>
</dbReference>
<dbReference type="SUPFAM" id="SSF75704">
    <property type="entry name" value="Mitotic arrest deficient-like 1, Mad1"/>
    <property type="match status" value="1"/>
</dbReference>
<gene>
    <name evidence="2" type="ORF">R4Z09_23535</name>
</gene>
<organism evidence="2 3">
    <name type="scientific">Niallia oryzisoli</name>
    <dbReference type="NCBI Taxonomy" id="1737571"/>
    <lineage>
        <taxon>Bacteria</taxon>
        <taxon>Bacillati</taxon>
        <taxon>Bacillota</taxon>
        <taxon>Bacilli</taxon>
        <taxon>Bacillales</taxon>
        <taxon>Bacillaceae</taxon>
        <taxon>Niallia</taxon>
    </lineage>
</organism>
<sequence>MMDYHQYQQFYPTVDSRQQQGQFFPGGGFSQRLNSLERRVDRLERQNERIERRLDRIERRLGIRQDEQYY</sequence>
<evidence type="ECO:0000256" key="1">
    <source>
        <dbReference type="SAM" id="Coils"/>
    </source>
</evidence>